<reference evidence="2 3" key="1">
    <citation type="submission" date="2018-12" db="EMBL/GenBank/DDBJ databases">
        <title>Draft genome sequence of Embleya hyalina NBRC 13850T.</title>
        <authorList>
            <person name="Komaki H."/>
            <person name="Hosoyama A."/>
            <person name="Kimura A."/>
            <person name="Ichikawa N."/>
            <person name="Tamura T."/>
        </authorList>
    </citation>
    <scope>NUCLEOTIDE SEQUENCE [LARGE SCALE GENOMIC DNA]</scope>
    <source>
        <strain evidence="2 3">NBRC 13850</strain>
    </source>
</reference>
<feature type="compositionally biased region" description="Basic and acidic residues" evidence="1">
    <location>
        <begin position="27"/>
        <end position="43"/>
    </location>
</feature>
<comment type="caution">
    <text evidence="2">The sequence shown here is derived from an EMBL/GenBank/DDBJ whole genome shotgun (WGS) entry which is preliminary data.</text>
</comment>
<dbReference type="Proteomes" id="UP000286931">
    <property type="component" value="Unassembled WGS sequence"/>
</dbReference>
<evidence type="ECO:0000256" key="1">
    <source>
        <dbReference type="SAM" id="MobiDB-lite"/>
    </source>
</evidence>
<gene>
    <name evidence="2" type="ORF">EHYA_06326</name>
</gene>
<keyword evidence="3" id="KW-1185">Reference proteome</keyword>
<feature type="region of interest" description="Disordered" evidence="1">
    <location>
        <begin position="1"/>
        <end position="43"/>
    </location>
</feature>
<dbReference type="AlphaFoldDB" id="A0A401YVN9"/>
<dbReference type="Gene3D" id="3.80.10.10">
    <property type="entry name" value="Ribonuclease Inhibitor"/>
    <property type="match status" value="1"/>
</dbReference>
<proteinExistence type="predicted"/>
<evidence type="ECO:0000313" key="3">
    <source>
        <dbReference type="Proteomes" id="UP000286931"/>
    </source>
</evidence>
<accession>A0A401YVN9</accession>
<protein>
    <submittedName>
        <fullName evidence="2">Uncharacterized protein</fullName>
    </submittedName>
</protein>
<evidence type="ECO:0000313" key="2">
    <source>
        <dbReference type="EMBL" id="GCD98615.1"/>
    </source>
</evidence>
<name>A0A401YVN9_9ACTN</name>
<organism evidence="2 3">
    <name type="scientific">Embleya hyalina</name>
    <dbReference type="NCBI Taxonomy" id="516124"/>
    <lineage>
        <taxon>Bacteria</taxon>
        <taxon>Bacillati</taxon>
        <taxon>Actinomycetota</taxon>
        <taxon>Actinomycetes</taxon>
        <taxon>Kitasatosporales</taxon>
        <taxon>Streptomycetaceae</taxon>
        <taxon>Embleya</taxon>
    </lineage>
</organism>
<dbReference type="EMBL" id="BIFH01000028">
    <property type="protein sequence ID" value="GCD98615.1"/>
    <property type="molecule type" value="Genomic_DNA"/>
</dbReference>
<sequence length="461" mass="50893">MASDFSVSRACDRKARRRSSYSATLARPRECAGHREARRRVSDDPWSAVDADARVRVRSDGAATIGRNEVRLFDAPDVPQTWHWAAWLAYADVLTDAGDPRGEAIRLEHRCATEGTDPALPAAAYADVERQLGLDGLRADGSWRFTWSRGFVDEACFRLAEDTRSQRRDLVDRLTVDLPHTATVDPTDPERWEGVLIDALLSHPVAHRLRDLELHLTDWHHSAEHAAAALANRIRPRLERLHFGYDFELLYAPGKTSTGGRIDPLDHHHTGLVRTDVWRALPTLRTLELEGAFLFGSVCHDGVRRLRVRGPVVSDGALFELGDTPGVTSLEVEIGTDVFGCLCPVDQLDELRAADYPALEHLDLSEAEFDASPYEVLATLAESSVVPRLRSLTIGELTIEREDIDGDPSTALAELVGRFAHLDLIVDGIVDVEGVDDEEVERLLAASGPKPNPAVGGRDDD</sequence>
<dbReference type="InterPro" id="IPR032675">
    <property type="entry name" value="LRR_dom_sf"/>
</dbReference>